<comment type="caution">
    <text evidence="1">The sequence shown here is derived from an EMBL/GenBank/DDBJ whole genome shotgun (WGS) entry which is preliminary data.</text>
</comment>
<proteinExistence type="predicted"/>
<keyword evidence="2" id="KW-1185">Reference proteome</keyword>
<sequence length="177" mass="19187">MNYEETETHLREEDEKAQSLEVGADSTAVFQKLVKKAYLAAQACDGQEMAALKFDLRLYEGGTKSDDKMAIARIVPKAVRSGAIELPTPPPSDVALCHFGLVTSLNTVSPSKPLEFKAMAYAKLVMKKKKITKPNLFIAVNDYFGGLFGTAYGKSKSAKTGKTKRRPTLAARGALLG</sequence>
<organism evidence="1 2">
    <name type="scientific">Dermacentor silvarum</name>
    <name type="common">Tick</name>
    <dbReference type="NCBI Taxonomy" id="543639"/>
    <lineage>
        <taxon>Eukaryota</taxon>
        <taxon>Metazoa</taxon>
        <taxon>Ecdysozoa</taxon>
        <taxon>Arthropoda</taxon>
        <taxon>Chelicerata</taxon>
        <taxon>Arachnida</taxon>
        <taxon>Acari</taxon>
        <taxon>Parasitiformes</taxon>
        <taxon>Ixodida</taxon>
        <taxon>Ixodoidea</taxon>
        <taxon>Ixodidae</taxon>
        <taxon>Rhipicephalinae</taxon>
        <taxon>Dermacentor</taxon>
    </lineage>
</organism>
<accession>A0ACB8D403</accession>
<gene>
    <name evidence="1" type="ORF">HPB49_010169</name>
</gene>
<protein>
    <submittedName>
        <fullName evidence="1">Uncharacterized protein</fullName>
    </submittedName>
</protein>
<dbReference type="Proteomes" id="UP000821865">
    <property type="component" value="Chromosome 3"/>
</dbReference>
<evidence type="ECO:0000313" key="1">
    <source>
        <dbReference type="EMBL" id="KAH7959307.1"/>
    </source>
</evidence>
<evidence type="ECO:0000313" key="2">
    <source>
        <dbReference type="Proteomes" id="UP000821865"/>
    </source>
</evidence>
<reference evidence="1" key="1">
    <citation type="submission" date="2020-05" db="EMBL/GenBank/DDBJ databases">
        <title>Large-scale comparative analyses of tick genomes elucidate their genetic diversity and vector capacities.</title>
        <authorList>
            <person name="Jia N."/>
            <person name="Wang J."/>
            <person name="Shi W."/>
            <person name="Du L."/>
            <person name="Sun Y."/>
            <person name="Zhan W."/>
            <person name="Jiang J."/>
            <person name="Wang Q."/>
            <person name="Zhang B."/>
            <person name="Ji P."/>
            <person name="Sakyi L.B."/>
            <person name="Cui X."/>
            <person name="Yuan T."/>
            <person name="Jiang B."/>
            <person name="Yang W."/>
            <person name="Lam T.T.-Y."/>
            <person name="Chang Q."/>
            <person name="Ding S."/>
            <person name="Wang X."/>
            <person name="Zhu J."/>
            <person name="Ruan X."/>
            <person name="Zhao L."/>
            <person name="Wei J."/>
            <person name="Que T."/>
            <person name="Du C."/>
            <person name="Cheng J."/>
            <person name="Dai P."/>
            <person name="Han X."/>
            <person name="Huang E."/>
            <person name="Gao Y."/>
            <person name="Liu J."/>
            <person name="Shao H."/>
            <person name="Ye R."/>
            <person name="Li L."/>
            <person name="Wei W."/>
            <person name="Wang X."/>
            <person name="Wang C."/>
            <person name="Yang T."/>
            <person name="Huo Q."/>
            <person name="Li W."/>
            <person name="Guo W."/>
            <person name="Chen H."/>
            <person name="Zhou L."/>
            <person name="Ni X."/>
            <person name="Tian J."/>
            <person name="Zhou Y."/>
            <person name="Sheng Y."/>
            <person name="Liu T."/>
            <person name="Pan Y."/>
            <person name="Xia L."/>
            <person name="Li J."/>
            <person name="Zhao F."/>
            <person name="Cao W."/>
        </authorList>
    </citation>
    <scope>NUCLEOTIDE SEQUENCE</scope>
    <source>
        <strain evidence="1">Dsil-2018</strain>
    </source>
</reference>
<name>A0ACB8D403_DERSI</name>
<dbReference type="EMBL" id="CM023472">
    <property type="protein sequence ID" value="KAH7959307.1"/>
    <property type="molecule type" value="Genomic_DNA"/>
</dbReference>